<dbReference type="GO" id="GO:0007059">
    <property type="term" value="P:chromosome segregation"/>
    <property type="evidence" value="ECO:0007669"/>
    <property type="project" value="UniProtKB-KW"/>
</dbReference>
<organism evidence="6 7">
    <name type="scientific">Anaerospora hongkongensis</name>
    <dbReference type="NCBI Taxonomy" id="244830"/>
    <lineage>
        <taxon>Bacteria</taxon>
        <taxon>Bacillati</taxon>
        <taxon>Bacillota</taxon>
        <taxon>Negativicutes</taxon>
        <taxon>Selenomonadales</taxon>
        <taxon>Sporomusaceae</taxon>
        <taxon>Anaerospora</taxon>
    </lineage>
</organism>
<dbReference type="GO" id="GO:0003677">
    <property type="term" value="F:DNA binding"/>
    <property type="evidence" value="ECO:0007669"/>
    <property type="project" value="UniProtKB-KW"/>
</dbReference>
<dbReference type="SUPFAM" id="SSF109709">
    <property type="entry name" value="KorB DNA-binding domain-like"/>
    <property type="match status" value="1"/>
</dbReference>
<sequence>MSKRGLGRGLDALIQTSSTANTDQLGPTSDIPVTMITANKFQPRRVFDSEALADLAQSIKQYGIVQPIVVRKTLNGYELVAGERRWRAAQLAGLKIVPAVIKEYTDAEMTEIALIENLQREDLNPIEEAFAYKKLMEEFGLTQEEVARKIGRSRSHIANIVRLLNLVAPVQEFVSRGTLSMGQARPILSLESEELQLEAAEIIIEEDLSARDAEELVKRLATAPRAKKQVQPEKREFFLVEAEDRLKMILGTQVKIKPGKMKSKIEIEFYSGDDLERIIETLGGPQAEAAASKLQGPLVV</sequence>
<dbReference type="FunFam" id="3.90.1530.30:FF:000001">
    <property type="entry name" value="Chromosome partitioning protein ParB"/>
    <property type="match status" value="1"/>
</dbReference>
<dbReference type="InterPro" id="IPR050336">
    <property type="entry name" value="Chromosome_partition/occlusion"/>
</dbReference>
<evidence type="ECO:0000259" key="5">
    <source>
        <dbReference type="PROSITE" id="PS50943"/>
    </source>
</evidence>
<dbReference type="OrthoDB" id="9802051at2"/>
<dbReference type="Gene3D" id="3.90.1530.30">
    <property type="match status" value="1"/>
</dbReference>
<dbReference type="InterPro" id="IPR041468">
    <property type="entry name" value="HTH_ParB/Spo0J"/>
</dbReference>
<evidence type="ECO:0000313" key="7">
    <source>
        <dbReference type="Proteomes" id="UP000295063"/>
    </source>
</evidence>
<dbReference type="PROSITE" id="PS50943">
    <property type="entry name" value="HTH_CROC1"/>
    <property type="match status" value="1"/>
</dbReference>
<dbReference type="GO" id="GO:0045881">
    <property type="term" value="P:positive regulation of sporulation resulting in formation of a cellular spore"/>
    <property type="evidence" value="ECO:0007669"/>
    <property type="project" value="TreeGrafter"/>
</dbReference>
<comment type="similarity">
    <text evidence="2">Belongs to the ParB family.</text>
</comment>
<dbReference type="InterPro" id="IPR003115">
    <property type="entry name" value="ParB_N"/>
</dbReference>
<dbReference type="PANTHER" id="PTHR33375">
    <property type="entry name" value="CHROMOSOME-PARTITIONING PROTEIN PARB-RELATED"/>
    <property type="match status" value="1"/>
</dbReference>
<dbReference type="InterPro" id="IPR036086">
    <property type="entry name" value="ParB/Sulfiredoxin_sf"/>
</dbReference>
<dbReference type="GO" id="GO:0009295">
    <property type="term" value="C:nucleoid"/>
    <property type="evidence" value="ECO:0007669"/>
    <property type="project" value="UniProtKB-SubCell"/>
</dbReference>
<dbReference type="EMBL" id="SLUI01000015">
    <property type="protein sequence ID" value="TCL34447.1"/>
    <property type="molecule type" value="Genomic_DNA"/>
</dbReference>
<dbReference type="CDD" id="cd16393">
    <property type="entry name" value="SPO0J_N"/>
    <property type="match status" value="1"/>
</dbReference>
<evidence type="ECO:0000256" key="3">
    <source>
        <dbReference type="ARBA" id="ARBA00022829"/>
    </source>
</evidence>
<evidence type="ECO:0000256" key="1">
    <source>
        <dbReference type="ARBA" id="ARBA00004453"/>
    </source>
</evidence>
<gene>
    <name evidence="6" type="ORF">EV210_11531</name>
</gene>
<dbReference type="InterPro" id="IPR057240">
    <property type="entry name" value="ParB_dimer_C"/>
</dbReference>
<keyword evidence="7" id="KW-1185">Reference proteome</keyword>
<dbReference type="Pfam" id="PF17762">
    <property type="entry name" value="HTH_ParB"/>
    <property type="match status" value="1"/>
</dbReference>
<feature type="domain" description="HTH cro/C1-type" evidence="5">
    <location>
        <begin position="133"/>
        <end position="160"/>
    </location>
</feature>
<evidence type="ECO:0000313" key="6">
    <source>
        <dbReference type="EMBL" id="TCL34447.1"/>
    </source>
</evidence>
<dbReference type="InterPro" id="IPR004437">
    <property type="entry name" value="ParB/RepB/Spo0J"/>
</dbReference>
<dbReference type="PANTHER" id="PTHR33375:SF1">
    <property type="entry name" value="CHROMOSOME-PARTITIONING PROTEIN PARB-RELATED"/>
    <property type="match status" value="1"/>
</dbReference>
<protein>
    <submittedName>
        <fullName evidence="6">ParB family chromosome partitioning protein</fullName>
    </submittedName>
</protein>
<dbReference type="Proteomes" id="UP000295063">
    <property type="component" value="Unassembled WGS sequence"/>
</dbReference>
<dbReference type="FunFam" id="1.10.10.2830:FF:000001">
    <property type="entry name" value="Chromosome partitioning protein ParB"/>
    <property type="match status" value="1"/>
</dbReference>
<comment type="subcellular location">
    <subcellularLocation>
        <location evidence="1">Cytoplasm</location>
        <location evidence="1">Nucleoid</location>
    </subcellularLocation>
</comment>
<reference evidence="6 7" key="1">
    <citation type="submission" date="2019-03" db="EMBL/GenBank/DDBJ databases">
        <title>Genomic Encyclopedia of Type Strains, Phase IV (KMG-IV): sequencing the most valuable type-strain genomes for metagenomic binning, comparative biology and taxonomic classification.</title>
        <authorList>
            <person name="Goeker M."/>
        </authorList>
    </citation>
    <scope>NUCLEOTIDE SEQUENCE [LARGE SCALE GENOMIC DNA]</scope>
    <source>
        <strain evidence="6 7">DSM 15969</strain>
    </source>
</reference>
<keyword evidence="4" id="KW-0238">DNA-binding</keyword>
<dbReference type="Pfam" id="PF23552">
    <property type="entry name" value="ParB_C"/>
    <property type="match status" value="1"/>
</dbReference>
<dbReference type="NCBIfam" id="TIGR00180">
    <property type="entry name" value="parB_part"/>
    <property type="match status" value="1"/>
</dbReference>
<dbReference type="GO" id="GO:0005694">
    <property type="term" value="C:chromosome"/>
    <property type="evidence" value="ECO:0007669"/>
    <property type="project" value="TreeGrafter"/>
</dbReference>
<dbReference type="SUPFAM" id="SSF110849">
    <property type="entry name" value="ParB/Sulfiredoxin"/>
    <property type="match status" value="1"/>
</dbReference>
<evidence type="ECO:0000256" key="4">
    <source>
        <dbReference type="ARBA" id="ARBA00023125"/>
    </source>
</evidence>
<dbReference type="Pfam" id="PF02195">
    <property type="entry name" value="ParB_N"/>
    <property type="match status" value="1"/>
</dbReference>
<proteinExistence type="inferred from homology"/>
<accession>A0A4R1Q0T6</accession>
<dbReference type="InterPro" id="IPR001387">
    <property type="entry name" value="Cro/C1-type_HTH"/>
</dbReference>
<dbReference type="SMART" id="SM00470">
    <property type="entry name" value="ParB"/>
    <property type="match status" value="1"/>
</dbReference>
<evidence type="ECO:0000256" key="2">
    <source>
        <dbReference type="ARBA" id="ARBA00006295"/>
    </source>
</evidence>
<dbReference type="Gene3D" id="1.10.10.2830">
    <property type="match status" value="1"/>
</dbReference>
<comment type="caution">
    <text evidence="6">The sequence shown here is derived from an EMBL/GenBank/DDBJ whole genome shotgun (WGS) entry which is preliminary data.</text>
</comment>
<keyword evidence="3" id="KW-0159">Chromosome partition</keyword>
<name>A0A4R1Q0T6_9FIRM</name>
<dbReference type="AlphaFoldDB" id="A0A4R1Q0T6"/>
<dbReference type="RefSeq" id="WP_132082859.1">
    <property type="nucleotide sequence ID" value="NZ_SLUI01000015.1"/>
</dbReference>
<dbReference type="CDD" id="cd00093">
    <property type="entry name" value="HTH_XRE"/>
    <property type="match status" value="1"/>
</dbReference>